<dbReference type="EMBL" id="VXIV02000576">
    <property type="protein sequence ID" value="KAF6037409.1"/>
    <property type="molecule type" value="Genomic_DNA"/>
</dbReference>
<feature type="binding site" evidence="11">
    <location>
        <position position="81"/>
    </location>
    <ligand>
        <name>FAD</name>
        <dbReference type="ChEBI" id="CHEBI:57692"/>
    </ligand>
</feature>
<keyword evidence="5 13" id="KW-0560">Oxidoreductase</keyword>
<dbReference type="GO" id="GO:0006103">
    <property type="term" value="P:2-oxoglutarate metabolic process"/>
    <property type="evidence" value="ECO:0007669"/>
    <property type="project" value="TreeGrafter"/>
</dbReference>
<feature type="binding site" evidence="11">
    <location>
        <position position="145"/>
    </location>
    <ligand>
        <name>FAD</name>
        <dbReference type="ChEBI" id="CHEBI:57692"/>
    </ligand>
</feature>
<evidence type="ECO:0000259" key="15">
    <source>
        <dbReference type="Pfam" id="PF07992"/>
    </source>
</evidence>
<evidence type="ECO:0000256" key="5">
    <source>
        <dbReference type="ARBA" id="ARBA00023002"/>
    </source>
</evidence>
<dbReference type="InterPro" id="IPR006258">
    <property type="entry name" value="Lipoamide_DH"/>
</dbReference>
<evidence type="ECO:0000313" key="17">
    <source>
        <dbReference type="Proteomes" id="UP000593567"/>
    </source>
</evidence>
<comment type="catalytic activity">
    <reaction evidence="9 13">
        <text>N(6)-[(R)-dihydrolipoyl]-L-lysyl-[protein] + NAD(+) = N(6)-[(R)-lipoyl]-L-lysyl-[protein] + NADH + H(+)</text>
        <dbReference type="Rhea" id="RHEA:15045"/>
        <dbReference type="Rhea" id="RHEA-COMP:10474"/>
        <dbReference type="Rhea" id="RHEA-COMP:10475"/>
        <dbReference type="ChEBI" id="CHEBI:15378"/>
        <dbReference type="ChEBI" id="CHEBI:57540"/>
        <dbReference type="ChEBI" id="CHEBI:57945"/>
        <dbReference type="ChEBI" id="CHEBI:83099"/>
        <dbReference type="ChEBI" id="CHEBI:83100"/>
        <dbReference type="EC" id="1.8.1.4"/>
    </reaction>
</comment>
<proteinExistence type="inferred from homology"/>
<gene>
    <name evidence="16" type="ORF">EB796_004283</name>
</gene>
<feature type="binding site" evidence="11">
    <location>
        <position position="234"/>
    </location>
    <ligand>
        <name>NAD(+)</name>
        <dbReference type="ChEBI" id="CHEBI:57540"/>
    </ligand>
</feature>
<dbReference type="Gene3D" id="3.30.390.30">
    <property type="match status" value="1"/>
</dbReference>
<dbReference type="AlphaFoldDB" id="A0A7J7KFH3"/>
<dbReference type="PRINTS" id="PR00411">
    <property type="entry name" value="PNDRDTASEI"/>
</dbReference>
<protein>
    <recommendedName>
        <fullName evidence="2 13">Dihydrolipoyl dehydrogenase</fullName>
        <ecNumber evidence="2 13">1.8.1.4</ecNumber>
    </recommendedName>
</protein>
<dbReference type="InterPro" id="IPR016156">
    <property type="entry name" value="FAD/NAD-linked_Rdtase_dimer_sf"/>
</dbReference>
<evidence type="ECO:0000256" key="11">
    <source>
        <dbReference type="PIRSR" id="PIRSR000350-3"/>
    </source>
</evidence>
<dbReference type="InterPro" id="IPR012999">
    <property type="entry name" value="Pyr_OxRdtase_I_AS"/>
</dbReference>
<dbReference type="NCBIfam" id="TIGR01350">
    <property type="entry name" value="lipoamide_DH"/>
    <property type="match status" value="1"/>
</dbReference>
<evidence type="ECO:0000256" key="4">
    <source>
        <dbReference type="ARBA" id="ARBA00022827"/>
    </source>
</evidence>
<dbReference type="Gene3D" id="3.50.50.60">
    <property type="entry name" value="FAD/NAD(P)-binding domain"/>
    <property type="match status" value="2"/>
</dbReference>
<keyword evidence="8 13" id="KW-0676">Redox-active center</keyword>
<comment type="cofactor">
    <cofactor evidence="11 13">
        <name>FAD</name>
        <dbReference type="ChEBI" id="CHEBI:57692"/>
    </cofactor>
    <text evidence="11 13">Binds 1 FAD per subunit.</text>
</comment>
<dbReference type="FunFam" id="3.30.390.30:FF:000001">
    <property type="entry name" value="Dihydrolipoyl dehydrogenase"/>
    <property type="match status" value="1"/>
</dbReference>
<dbReference type="Proteomes" id="UP000593567">
    <property type="component" value="Unassembled WGS sequence"/>
</dbReference>
<evidence type="ECO:0000256" key="6">
    <source>
        <dbReference type="ARBA" id="ARBA00023027"/>
    </source>
</evidence>
<keyword evidence="6 11" id="KW-0520">NAD</keyword>
<keyword evidence="7" id="KW-1015">Disulfide bond</keyword>
<accession>A0A7J7KFH3</accession>
<evidence type="ECO:0000256" key="7">
    <source>
        <dbReference type="ARBA" id="ARBA00023157"/>
    </source>
</evidence>
<organism evidence="16 17">
    <name type="scientific">Bugula neritina</name>
    <name type="common">Brown bryozoan</name>
    <name type="synonym">Sertularia neritina</name>
    <dbReference type="NCBI Taxonomy" id="10212"/>
    <lineage>
        <taxon>Eukaryota</taxon>
        <taxon>Metazoa</taxon>
        <taxon>Spiralia</taxon>
        <taxon>Lophotrochozoa</taxon>
        <taxon>Bryozoa</taxon>
        <taxon>Gymnolaemata</taxon>
        <taxon>Cheilostomatida</taxon>
        <taxon>Flustrina</taxon>
        <taxon>Buguloidea</taxon>
        <taxon>Bugulidae</taxon>
        <taxon>Bugula</taxon>
    </lineage>
</organism>
<dbReference type="PRINTS" id="PR00368">
    <property type="entry name" value="FADPNR"/>
</dbReference>
<feature type="binding site" evidence="11">
    <location>
        <begin position="174"/>
        <end position="176"/>
    </location>
    <ligand>
        <name>FAD</name>
        <dbReference type="ChEBI" id="CHEBI:57692"/>
    </ligand>
</feature>
<dbReference type="PROSITE" id="PS00076">
    <property type="entry name" value="PYRIDINE_REDOX_1"/>
    <property type="match status" value="1"/>
</dbReference>
<dbReference type="SUPFAM" id="SSF55424">
    <property type="entry name" value="FAD/NAD-linked reductases, dimerisation (C-terminal) domain"/>
    <property type="match status" value="1"/>
</dbReference>
<dbReference type="PANTHER" id="PTHR22912">
    <property type="entry name" value="DISULFIDE OXIDOREDUCTASE"/>
    <property type="match status" value="1"/>
</dbReference>
<comment type="caution">
    <text evidence="16">The sequence shown here is derived from an EMBL/GenBank/DDBJ whole genome shotgun (WGS) entry which is preliminary data.</text>
</comment>
<reference evidence="16" key="1">
    <citation type="submission" date="2020-06" db="EMBL/GenBank/DDBJ databases">
        <title>Draft genome of Bugula neritina, a colonial animal packing powerful symbionts and potential medicines.</title>
        <authorList>
            <person name="Rayko M."/>
        </authorList>
    </citation>
    <scope>NUCLEOTIDE SEQUENCE [LARGE SCALE GENOMIC DNA]</scope>
    <source>
        <strain evidence="16">Kwan_BN1</strain>
    </source>
</reference>
<sequence length="497" mass="52762">MLGACSRFPRFFQIKGNVCKSLVATQSYSTSGDADLVVIGSGPGGYVAAIKAAQLGMKTVCVEKNATLGGTCLNVGCIPSKSLLNNSHYFHMAQHDFASRGIKVSDVSLDLEALMKAKTTSVSQLTSGIAGLFKKNKVTRVDGHGRINGPNEVVAIKSDGSEEKITTKNILIATGSEVTPFPGIPINESNIVSSTGALSLSKVPESMIVIGAGVIGLELGSVWSRLGAKVTCVEFLGHVGGMGIDMDISKNTQKILTKQGLKFMLNTKVTGAVESGGSIQVTVEDSKGSQTLDCETLLVCIGRRPYTENLGLDSVNIEADKRGRIPVNERFQTSVPNIYAIGDVVDGPMLAHKAEDEGIICVEGINGSVPHIDYNCVPSVVYTHPEVAWVGKTEEQLKEEGVPYNVGKFPLLANSRAKTNNDTDGMMKVLGHKETDRLLGVHMIGSVAGELINEAALAMEYGASCEDIARVCHAHPTVSEAFREANLMAYCGKPINF</sequence>
<dbReference type="GO" id="GO:0004148">
    <property type="term" value="F:dihydrolipoyl dehydrogenase (NADH) activity"/>
    <property type="evidence" value="ECO:0007669"/>
    <property type="project" value="UniProtKB-EC"/>
</dbReference>
<dbReference type="SUPFAM" id="SSF51905">
    <property type="entry name" value="FAD/NAD(P)-binding domain"/>
    <property type="match status" value="1"/>
</dbReference>
<evidence type="ECO:0000256" key="3">
    <source>
        <dbReference type="ARBA" id="ARBA00022630"/>
    </source>
</evidence>
<feature type="disulfide bond" description="Redox-active" evidence="12">
    <location>
        <begin position="72"/>
        <end position="77"/>
    </location>
</feature>
<dbReference type="GO" id="GO:0045252">
    <property type="term" value="C:oxoglutarate dehydrogenase complex"/>
    <property type="evidence" value="ECO:0007669"/>
    <property type="project" value="TreeGrafter"/>
</dbReference>
<dbReference type="PIRSF" id="PIRSF000350">
    <property type="entry name" value="Mercury_reductase_MerA"/>
    <property type="match status" value="1"/>
</dbReference>
<dbReference type="InterPro" id="IPR023753">
    <property type="entry name" value="FAD/NAD-binding_dom"/>
</dbReference>
<comment type="miscellaneous">
    <text evidence="13">The active site is a redox-active disulfide bond.</text>
</comment>
<evidence type="ECO:0000256" key="9">
    <source>
        <dbReference type="ARBA" id="ARBA00049187"/>
    </source>
</evidence>
<dbReference type="OrthoDB" id="361797at2759"/>
<feature type="binding site" evidence="11">
    <location>
        <begin position="349"/>
        <end position="352"/>
    </location>
    <ligand>
        <name>FAD</name>
        <dbReference type="ChEBI" id="CHEBI:57692"/>
    </ligand>
</feature>
<feature type="domain" description="Pyridine nucleotide-disulphide oxidoreductase dimerisation" evidence="14">
    <location>
        <begin position="377"/>
        <end position="485"/>
    </location>
</feature>
<evidence type="ECO:0000313" key="16">
    <source>
        <dbReference type="EMBL" id="KAF6037409.1"/>
    </source>
</evidence>
<evidence type="ECO:0000256" key="8">
    <source>
        <dbReference type="ARBA" id="ARBA00023284"/>
    </source>
</evidence>
<evidence type="ECO:0000256" key="1">
    <source>
        <dbReference type="ARBA" id="ARBA00007532"/>
    </source>
</evidence>
<dbReference type="GO" id="GO:0050660">
    <property type="term" value="F:flavin adenine dinucleotide binding"/>
    <property type="evidence" value="ECO:0007669"/>
    <property type="project" value="InterPro"/>
</dbReference>
<evidence type="ECO:0000256" key="10">
    <source>
        <dbReference type="PIRSR" id="PIRSR000350-2"/>
    </source>
</evidence>
<keyword evidence="17" id="KW-1185">Reference proteome</keyword>
<dbReference type="PANTHER" id="PTHR22912:SF151">
    <property type="entry name" value="DIHYDROLIPOYL DEHYDROGENASE, MITOCHONDRIAL"/>
    <property type="match status" value="1"/>
</dbReference>
<evidence type="ECO:0000256" key="2">
    <source>
        <dbReference type="ARBA" id="ARBA00012608"/>
    </source>
</evidence>
<feature type="binding site" evidence="11">
    <location>
        <position position="302"/>
    </location>
    <ligand>
        <name>NAD(+)</name>
        <dbReference type="ChEBI" id="CHEBI:57540"/>
    </ligand>
</feature>
<dbReference type="GO" id="GO:0005739">
    <property type="term" value="C:mitochondrion"/>
    <property type="evidence" value="ECO:0007669"/>
    <property type="project" value="TreeGrafter"/>
</dbReference>
<evidence type="ECO:0000256" key="12">
    <source>
        <dbReference type="PIRSR" id="PIRSR000350-4"/>
    </source>
</evidence>
<dbReference type="Pfam" id="PF02852">
    <property type="entry name" value="Pyr_redox_dim"/>
    <property type="match status" value="1"/>
</dbReference>
<dbReference type="InterPro" id="IPR036188">
    <property type="entry name" value="FAD/NAD-bd_sf"/>
</dbReference>
<feature type="binding site" evidence="11">
    <location>
        <position position="343"/>
    </location>
    <ligand>
        <name>FAD</name>
        <dbReference type="ChEBI" id="CHEBI:57692"/>
    </ligand>
</feature>
<keyword evidence="3 13" id="KW-0285">Flavoprotein</keyword>
<evidence type="ECO:0000256" key="13">
    <source>
        <dbReference type="RuleBase" id="RU003692"/>
    </source>
</evidence>
<name>A0A7J7KFH3_BUGNE</name>
<dbReference type="InterPro" id="IPR001100">
    <property type="entry name" value="Pyr_nuc-diS_OxRdtase"/>
</dbReference>
<dbReference type="InterPro" id="IPR004099">
    <property type="entry name" value="Pyr_nucl-diS_OxRdtase_dimer"/>
</dbReference>
<keyword evidence="11" id="KW-0547">Nucleotide-binding</keyword>
<dbReference type="EC" id="1.8.1.4" evidence="2 13"/>
<evidence type="ECO:0000259" key="14">
    <source>
        <dbReference type="Pfam" id="PF02852"/>
    </source>
</evidence>
<feature type="binding site" evidence="11">
    <location>
        <begin position="211"/>
        <end position="218"/>
    </location>
    <ligand>
        <name>NAD(+)</name>
        <dbReference type="ChEBI" id="CHEBI:57540"/>
    </ligand>
</feature>
<keyword evidence="4 11" id="KW-0274">FAD</keyword>
<feature type="active site" description="Proton acceptor" evidence="10">
    <location>
        <position position="475"/>
    </location>
</feature>
<dbReference type="FunFam" id="3.50.50.60:FF:000001">
    <property type="entry name" value="Dihydrolipoyl dehydrogenase, mitochondrial"/>
    <property type="match status" value="1"/>
</dbReference>
<dbReference type="InterPro" id="IPR050151">
    <property type="entry name" value="Class-I_Pyr_Nuc-Dis_Oxidored"/>
</dbReference>
<dbReference type="Pfam" id="PF07992">
    <property type="entry name" value="Pyr_redox_2"/>
    <property type="match status" value="1"/>
</dbReference>
<feature type="domain" description="FAD/NAD(P)-binding" evidence="15">
    <location>
        <begin position="35"/>
        <end position="358"/>
    </location>
</feature>
<comment type="similarity">
    <text evidence="1 13">Belongs to the class-I pyridine nucleotide-disulfide oxidoreductase family.</text>
</comment>